<evidence type="ECO:0000313" key="2">
    <source>
        <dbReference type="Proteomes" id="UP001501758"/>
    </source>
</evidence>
<dbReference type="Proteomes" id="UP001501758">
    <property type="component" value="Unassembled WGS sequence"/>
</dbReference>
<evidence type="ECO:0008006" key="3">
    <source>
        <dbReference type="Google" id="ProtNLM"/>
    </source>
</evidence>
<comment type="caution">
    <text evidence="1">The sequence shown here is derived from an EMBL/GenBank/DDBJ whole genome shotgun (WGS) entry which is preliminary data.</text>
</comment>
<dbReference type="RefSeq" id="WP_343913358.1">
    <property type="nucleotide sequence ID" value="NZ_BAAAGE010000003.1"/>
</dbReference>
<sequence>MFRANIFALKVKERKMFYWSKDKSDLEKLQKRYCRLMKSSYIVALKDKEKSDNLNEEANKLLIEIKKLDHQQS</sequence>
<evidence type="ECO:0000313" key="1">
    <source>
        <dbReference type="EMBL" id="GAA0726167.1"/>
    </source>
</evidence>
<keyword evidence="2" id="KW-1185">Reference proteome</keyword>
<dbReference type="NCBIfam" id="NF033487">
    <property type="entry name" value="Lacal_2735_fam"/>
    <property type="match status" value="1"/>
</dbReference>
<name>A0ABN1J259_9FLAO</name>
<gene>
    <name evidence="1" type="ORF">GCM10009430_32880</name>
</gene>
<proteinExistence type="predicted"/>
<reference evidence="1 2" key="1">
    <citation type="journal article" date="2019" name="Int. J. Syst. Evol. Microbiol.">
        <title>The Global Catalogue of Microorganisms (GCM) 10K type strain sequencing project: providing services to taxonomists for standard genome sequencing and annotation.</title>
        <authorList>
            <consortium name="The Broad Institute Genomics Platform"/>
            <consortium name="The Broad Institute Genome Sequencing Center for Infectious Disease"/>
            <person name="Wu L."/>
            <person name="Ma J."/>
        </authorList>
    </citation>
    <scope>NUCLEOTIDE SEQUENCE [LARGE SCALE GENOMIC DNA]</scope>
    <source>
        <strain evidence="1 2">JCM 15974</strain>
    </source>
</reference>
<dbReference type="InterPro" id="IPR045493">
    <property type="entry name" value="DUF6435"/>
</dbReference>
<protein>
    <recommendedName>
        <fullName evidence="3">Lacal_2735 family protein</fullName>
    </recommendedName>
</protein>
<dbReference type="EMBL" id="BAAAGE010000003">
    <property type="protein sequence ID" value="GAA0726167.1"/>
    <property type="molecule type" value="Genomic_DNA"/>
</dbReference>
<organism evidence="1 2">
    <name type="scientific">Aquimarina litoralis</name>
    <dbReference type="NCBI Taxonomy" id="584605"/>
    <lineage>
        <taxon>Bacteria</taxon>
        <taxon>Pseudomonadati</taxon>
        <taxon>Bacteroidota</taxon>
        <taxon>Flavobacteriia</taxon>
        <taxon>Flavobacteriales</taxon>
        <taxon>Flavobacteriaceae</taxon>
        <taxon>Aquimarina</taxon>
    </lineage>
</organism>
<accession>A0ABN1J259</accession>